<dbReference type="SMART" id="SM00044">
    <property type="entry name" value="CYCc"/>
    <property type="match status" value="1"/>
</dbReference>
<proteinExistence type="predicted"/>
<dbReference type="CDD" id="cd07302">
    <property type="entry name" value="CHD"/>
    <property type="match status" value="1"/>
</dbReference>
<evidence type="ECO:0000256" key="1">
    <source>
        <dbReference type="SAM" id="MobiDB-lite"/>
    </source>
</evidence>
<dbReference type="Gene3D" id="3.30.70.1230">
    <property type="entry name" value="Nucleotide cyclase"/>
    <property type="match status" value="1"/>
</dbReference>
<dbReference type="InterPro" id="IPR029787">
    <property type="entry name" value="Nucleotide_cyclase"/>
</dbReference>
<evidence type="ECO:0000259" key="2">
    <source>
        <dbReference type="PROSITE" id="PS50125"/>
    </source>
</evidence>
<feature type="region of interest" description="Disordered" evidence="1">
    <location>
        <begin position="151"/>
        <end position="189"/>
    </location>
</feature>
<dbReference type="GO" id="GO:0009190">
    <property type="term" value="P:cyclic nucleotide biosynthetic process"/>
    <property type="evidence" value="ECO:0007669"/>
    <property type="project" value="InterPro"/>
</dbReference>
<reference evidence="4" key="2">
    <citation type="submission" date="2009-11" db="EMBL/GenBank/DDBJ databases">
        <title>The Genome Sequence of Allomyces macrogynus strain ATCC 38327.</title>
        <authorList>
            <consortium name="The Broad Institute Genome Sequencing Platform"/>
            <person name="Russ C."/>
            <person name="Cuomo C."/>
            <person name="Shea T."/>
            <person name="Young S.K."/>
            <person name="Zeng Q."/>
            <person name="Koehrsen M."/>
            <person name="Haas B."/>
            <person name="Borodovsky M."/>
            <person name="Guigo R."/>
            <person name="Alvarado L."/>
            <person name="Berlin A."/>
            <person name="Borenstein D."/>
            <person name="Chen Z."/>
            <person name="Engels R."/>
            <person name="Freedman E."/>
            <person name="Gellesch M."/>
            <person name="Goldberg J."/>
            <person name="Griggs A."/>
            <person name="Gujja S."/>
            <person name="Heiman D."/>
            <person name="Hepburn T."/>
            <person name="Howarth C."/>
            <person name="Jen D."/>
            <person name="Larson L."/>
            <person name="Lewis B."/>
            <person name="Mehta T."/>
            <person name="Park D."/>
            <person name="Pearson M."/>
            <person name="Roberts A."/>
            <person name="Saif S."/>
            <person name="Shenoy N."/>
            <person name="Sisk P."/>
            <person name="Stolte C."/>
            <person name="Sykes S."/>
            <person name="Walk T."/>
            <person name="White J."/>
            <person name="Yandava C."/>
            <person name="Burger G."/>
            <person name="Gray M.W."/>
            <person name="Holland P.W.H."/>
            <person name="King N."/>
            <person name="Lang F.B.F."/>
            <person name="Roger A.J."/>
            <person name="Ruiz-Trillo I."/>
            <person name="Lander E."/>
            <person name="Nusbaum C."/>
        </authorList>
    </citation>
    <scope>NUCLEOTIDE SEQUENCE [LARGE SCALE GENOMIC DNA]</scope>
    <source>
        <strain evidence="4">ATCC 38327</strain>
    </source>
</reference>
<dbReference type="eggNOG" id="KOG0618">
    <property type="taxonomic scope" value="Eukaryota"/>
</dbReference>
<dbReference type="STRING" id="578462.A0A0L0RV45"/>
<dbReference type="InterPro" id="IPR050697">
    <property type="entry name" value="Adenylyl/Guanylyl_Cyclase_3/4"/>
</dbReference>
<dbReference type="Proteomes" id="UP000054350">
    <property type="component" value="Unassembled WGS sequence"/>
</dbReference>
<keyword evidence="4" id="KW-1185">Reference proteome</keyword>
<name>A0A0L0RV45_ALLM3</name>
<dbReference type="PROSITE" id="PS50125">
    <property type="entry name" value="GUANYLATE_CYCLASE_2"/>
    <property type="match status" value="1"/>
</dbReference>
<dbReference type="Pfam" id="PF00211">
    <property type="entry name" value="Guanylate_cyc"/>
    <property type="match status" value="1"/>
</dbReference>
<evidence type="ECO:0000313" key="3">
    <source>
        <dbReference type="EMBL" id="KNE54322.1"/>
    </source>
</evidence>
<dbReference type="OrthoDB" id="2021138at2759"/>
<gene>
    <name evidence="3" type="ORF">AMAG_17655</name>
</gene>
<dbReference type="VEuPathDB" id="FungiDB:AMAG_17655"/>
<dbReference type="GO" id="GO:0035556">
    <property type="term" value="P:intracellular signal transduction"/>
    <property type="evidence" value="ECO:0007669"/>
    <property type="project" value="InterPro"/>
</dbReference>
<dbReference type="EMBL" id="GG745328">
    <property type="protein sequence ID" value="KNE54322.1"/>
    <property type="molecule type" value="Genomic_DNA"/>
</dbReference>
<organism evidence="3 4">
    <name type="scientific">Allomyces macrogynus (strain ATCC 38327)</name>
    <name type="common">Allomyces javanicus var. macrogynus</name>
    <dbReference type="NCBI Taxonomy" id="578462"/>
    <lineage>
        <taxon>Eukaryota</taxon>
        <taxon>Fungi</taxon>
        <taxon>Fungi incertae sedis</taxon>
        <taxon>Blastocladiomycota</taxon>
        <taxon>Blastocladiomycetes</taxon>
        <taxon>Blastocladiales</taxon>
        <taxon>Blastocladiaceae</taxon>
        <taxon>Allomyces</taxon>
    </lineage>
</organism>
<dbReference type="InterPro" id="IPR001054">
    <property type="entry name" value="A/G_cyclase"/>
</dbReference>
<reference evidence="3 4" key="1">
    <citation type="submission" date="2009-11" db="EMBL/GenBank/DDBJ databases">
        <title>Annotation of Allomyces macrogynus ATCC 38327.</title>
        <authorList>
            <consortium name="The Broad Institute Genome Sequencing Platform"/>
            <person name="Russ C."/>
            <person name="Cuomo C."/>
            <person name="Burger G."/>
            <person name="Gray M.W."/>
            <person name="Holland P.W.H."/>
            <person name="King N."/>
            <person name="Lang F.B.F."/>
            <person name="Roger A.J."/>
            <person name="Ruiz-Trillo I."/>
            <person name="Young S.K."/>
            <person name="Zeng Q."/>
            <person name="Gargeya S."/>
            <person name="Fitzgerald M."/>
            <person name="Haas B."/>
            <person name="Abouelleil A."/>
            <person name="Alvarado L."/>
            <person name="Arachchi H.M."/>
            <person name="Berlin A."/>
            <person name="Chapman S.B."/>
            <person name="Gearin G."/>
            <person name="Goldberg J."/>
            <person name="Griggs A."/>
            <person name="Gujja S."/>
            <person name="Hansen M."/>
            <person name="Heiman D."/>
            <person name="Howarth C."/>
            <person name="Larimer J."/>
            <person name="Lui A."/>
            <person name="MacDonald P.J.P."/>
            <person name="McCowen C."/>
            <person name="Montmayeur A."/>
            <person name="Murphy C."/>
            <person name="Neiman D."/>
            <person name="Pearson M."/>
            <person name="Priest M."/>
            <person name="Roberts A."/>
            <person name="Saif S."/>
            <person name="Shea T."/>
            <person name="Sisk P."/>
            <person name="Stolte C."/>
            <person name="Sykes S."/>
            <person name="Wortman J."/>
            <person name="Nusbaum C."/>
            <person name="Birren B."/>
        </authorList>
    </citation>
    <scope>NUCLEOTIDE SEQUENCE [LARGE SCALE GENOMIC DNA]</scope>
    <source>
        <strain evidence="3 4">ATCC 38327</strain>
    </source>
</reference>
<feature type="domain" description="Guanylate cyclase" evidence="2">
    <location>
        <begin position="55"/>
        <end position="238"/>
    </location>
</feature>
<sequence>MSRTFARRALGVTSRGAQATRRYIPPIPVDPPSEILDRTLMRLEREVDPPTGHVALVFTDIKGSTRLWETRPAAMQAAIKQHNALFRRLLRTVGRGYEVKTEGDAFMVAFPTVFHAAQWCLTVQEQLMLVDWPRELLEAPEAAEVKVPRAVVEEDEDEEAAAGTLPPHGSAGNLGYYSEDSLAPQTQGGAADGDDVVIFRGIRVRMGIHCGQPSCERDPITGRMDYFGRMVNRSARISSSADGGEITISADVLNELEDAASTHVTHFGPLQNVVASLHMQELAHHHQPLLQSLIGLVHTNPHYVAQALELVSLRWSQAPAPASAMWVRLPPPLMPPRPDQ</sequence>
<dbReference type="SUPFAM" id="SSF55073">
    <property type="entry name" value="Nucleotide cyclase"/>
    <property type="match status" value="1"/>
</dbReference>
<dbReference type="AlphaFoldDB" id="A0A0L0RV45"/>
<protein>
    <recommendedName>
        <fullName evidence="2">Guanylate cyclase domain-containing protein</fullName>
    </recommendedName>
</protein>
<dbReference type="PANTHER" id="PTHR43081">
    <property type="entry name" value="ADENYLATE CYCLASE, TERMINAL-DIFFERENTIATION SPECIFIC-RELATED"/>
    <property type="match status" value="1"/>
</dbReference>
<dbReference type="PANTHER" id="PTHR43081:SF1">
    <property type="entry name" value="ADENYLATE CYCLASE, TERMINAL-DIFFERENTIATION SPECIFIC"/>
    <property type="match status" value="1"/>
</dbReference>
<evidence type="ECO:0000313" key="4">
    <source>
        <dbReference type="Proteomes" id="UP000054350"/>
    </source>
</evidence>
<accession>A0A0L0RV45</accession>